<evidence type="ECO:0000256" key="4">
    <source>
        <dbReference type="ARBA" id="ARBA00023136"/>
    </source>
</evidence>
<protein>
    <submittedName>
        <fullName evidence="6">DsbB family disulfide bond formation protein</fullName>
    </submittedName>
</protein>
<dbReference type="Proteomes" id="UP000069632">
    <property type="component" value="Unassembled WGS sequence"/>
</dbReference>
<evidence type="ECO:0000256" key="1">
    <source>
        <dbReference type="ARBA" id="ARBA00004141"/>
    </source>
</evidence>
<reference evidence="6 7" key="1">
    <citation type="submission" date="2016-02" db="EMBL/GenBank/DDBJ databases">
        <authorList>
            <consortium name="Pathogen Informatics"/>
        </authorList>
    </citation>
    <scope>NUCLEOTIDE SEQUENCE [LARGE SCALE GENOMIC DNA]</scope>
    <source>
        <strain evidence="6 7">RC20</strain>
    </source>
</reference>
<comment type="subcellular location">
    <subcellularLocation>
        <location evidence="1">Membrane</location>
        <topology evidence="1">Multi-pass membrane protein</topology>
    </subcellularLocation>
</comment>
<dbReference type="EMBL" id="FIZP01000007">
    <property type="protein sequence ID" value="CZE48421.1"/>
    <property type="molecule type" value="Genomic_DNA"/>
</dbReference>
<evidence type="ECO:0000256" key="2">
    <source>
        <dbReference type="ARBA" id="ARBA00022692"/>
    </source>
</evidence>
<keyword evidence="4 5" id="KW-0472">Membrane</keyword>
<dbReference type="OrthoDB" id="9156063at2"/>
<feature type="transmembrane region" description="Helical" evidence="5">
    <location>
        <begin position="152"/>
        <end position="173"/>
    </location>
</feature>
<proteinExistence type="predicted"/>
<dbReference type="GO" id="GO:0006457">
    <property type="term" value="P:protein folding"/>
    <property type="evidence" value="ECO:0007669"/>
    <property type="project" value="InterPro"/>
</dbReference>
<dbReference type="AlphaFoldDB" id="A0A128EIM5"/>
<keyword evidence="7" id="KW-1185">Reference proteome</keyword>
<feature type="transmembrane region" description="Helical" evidence="5">
    <location>
        <begin position="7"/>
        <end position="33"/>
    </location>
</feature>
<evidence type="ECO:0000256" key="3">
    <source>
        <dbReference type="ARBA" id="ARBA00022989"/>
    </source>
</evidence>
<evidence type="ECO:0000256" key="5">
    <source>
        <dbReference type="SAM" id="Phobius"/>
    </source>
</evidence>
<evidence type="ECO:0000313" key="6">
    <source>
        <dbReference type="EMBL" id="CZE48421.1"/>
    </source>
</evidence>
<organism evidence="6 7">
    <name type="scientific">Campylobacter geochelonis</name>
    <dbReference type="NCBI Taxonomy" id="1780362"/>
    <lineage>
        <taxon>Bacteria</taxon>
        <taxon>Pseudomonadati</taxon>
        <taxon>Campylobacterota</taxon>
        <taxon>Epsilonproteobacteria</taxon>
        <taxon>Campylobacterales</taxon>
        <taxon>Campylobacteraceae</taxon>
        <taxon>Campylobacter</taxon>
    </lineage>
</organism>
<name>A0A128EIM5_9BACT</name>
<gene>
    <name evidence="6" type="ORF">ERS672216_01409</name>
</gene>
<feature type="transmembrane region" description="Helical" evidence="5">
    <location>
        <begin position="110"/>
        <end position="131"/>
    </location>
</feature>
<keyword evidence="3 5" id="KW-1133">Transmembrane helix</keyword>
<accession>A0A128EIM5</accession>
<dbReference type="SUPFAM" id="SSF158442">
    <property type="entry name" value="DsbB-like"/>
    <property type="match status" value="1"/>
</dbReference>
<dbReference type="GO" id="GO:0015035">
    <property type="term" value="F:protein-disulfide reductase activity"/>
    <property type="evidence" value="ECO:0007669"/>
    <property type="project" value="InterPro"/>
</dbReference>
<sequence>MQNTNKFYNLMSLAVIGIIALPVGIANVILGYILKDSPCTSCWALRIMMIVIALCALFIVRYGLKFKYVALMLLAAAYGIWNAFWHFGIYATLDVGQGQALMIFGLHTQIWAGIVMWAVIVIFALILLFCAPSFSSLSAATTERKLNKIDKVAFVVFFVIVASNAFQALVMVGPPPFTGADSPTRFTLNPKYISWNSALGNLFSDPSLRGAMGVDKPDLAGKSSNFAFDHKAQNSPLNINKALNIASKTELNLDLNSPISAISYDEKTQKFAIATQDWGLYLADKNLKTISNHFVLDHLYFPTVLNFVGVDFMGDNIKVMGYNKAFITVKQDDKADEVAGFADFYEGGDKFSKVARDNLVTTRSKTSYIASFVADEKYSYAITVPDNLQKSFILIKQLNADDKISAEIIPELASNVTLKDKRELGELYITAMAIKDGMIYAASKNYNTIVVIDTKTDEIVEAYSYPEVIVNLRGLEFVDGVLKAVSYQNGKNIMFELK</sequence>
<dbReference type="Pfam" id="PF02600">
    <property type="entry name" value="DsbB"/>
    <property type="match status" value="1"/>
</dbReference>
<feature type="transmembrane region" description="Helical" evidence="5">
    <location>
        <begin position="45"/>
        <end position="64"/>
    </location>
</feature>
<evidence type="ECO:0000313" key="7">
    <source>
        <dbReference type="Proteomes" id="UP000069632"/>
    </source>
</evidence>
<dbReference type="InterPro" id="IPR023380">
    <property type="entry name" value="DsbB-like_sf"/>
</dbReference>
<keyword evidence="2 5" id="KW-0812">Transmembrane</keyword>
<dbReference type="InterPro" id="IPR003752">
    <property type="entry name" value="DiS_bond_form_DsbB/BdbC"/>
</dbReference>
<feature type="transmembrane region" description="Helical" evidence="5">
    <location>
        <begin position="71"/>
        <end position="90"/>
    </location>
</feature>
<dbReference type="GO" id="GO:0016020">
    <property type="term" value="C:membrane"/>
    <property type="evidence" value="ECO:0007669"/>
    <property type="project" value="UniProtKB-SubCell"/>
</dbReference>
<dbReference type="RefSeq" id="WP_075540364.1">
    <property type="nucleotide sequence ID" value="NZ_CP053844.1"/>
</dbReference>